<proteinExistence type="predicted"/>
<sequence length="226" mass="24671">MTDQPGCVVLVEGASDAVVLEVLGRRLGLDSHRVRPELGPTVRVVSMGGVTNIGRFLDEYDTMPVAGLCDGAEMRFVARALRRRGHDVETRDELAALGFFVCDGDLEDELIRALGTDALIDVISSQGELPLLRTLQQQPAQRERSLPEQLHRFFGTKSGRKRRLAAALAAEMPLDRTPPALRGVLDFAYALAEAGSRRIASRRESPLSRGPSRSTSLRTHSGSDLE</sequence>
<accession>A0A930VG44</accession>
<evidence type="ECO:0000313" key="3">
    <source>
        <dbReference type="Proteomes" id="UP000660668"/>
    </source>
</evidence>
<reference evidence="2" key="1">
    <citation type="submission" date="2020-11" db="EMBL/GenBank/DDBJ databases">
        <title>Nocardioides cynanchi sp. nov., isolated from soil of rhizosphere of Cynanchum wilfordii.</title>
        <authorList>
            <person name="Lee J.-S."/>
            <person name="Suh M.K."/>
            <person name="Kim J.-S."/>
        </authorList>
    </citation>
    <scope>NUCLEOTIDE SEQUENCE</scope>
    <source>
        <strain evidence="2">KCTC 19276</strain>
    </source>
</reference>
<dbReference type="EMBL" id="JADKPO010000003">
    <property type="protein sequence ID" value="MBF4766894.1"/>
    <property type="molecule type" value="Genomic_DNA"/>
</dbReference>
<protein>
    <submittedName>
        <fullName evidence="2">ATP-dependent endonuclease</fullName>
    </submittedName>
</protein>
<comment type="caution">
    <text evidence="2">The sequence shown here is derived from an EMBL/GenBank/DDBJ whole genome shotgun (WGS) entry which is preliminary data.</text>
</comment>
<name>A0A930VG44_9ACTN</name>
<keyword evidence="2" id="KW-0255">Endonuclease</keyword>
<dbReference type="RefSeq" id="WP_194695037.1">
    <property type="nucleotide sequence ID" value="NZ_JADKPO010000003.1"/>
</dbReference>
<organism evidence="2 3">
    <name type="scientific">Nocardioides agariphilus</name>
    <dbReference type="NCBI Taxonomy" id="433664"/>
    <lineage>
        <taxon>Bacteria</taxon>
        <taxon>Bacillati</taxon>
        <taxon>Actinomycetota</taxon>
        <taxon>Actinomycetes</taxon>
        <taxon>Propionibacteriales</taxon>
        <taxon>Nocardioidaceae</taxon>
        <taxon>Nocardioides</taxon>
    </lineage>
</organism>
<gene>
    <name evidence="2" type="ORF">ISU10_03815</name>
</gene>
<evidence type="ECO:0000256" key="1">
    <source>
        <dbReference type="SAM" id="MobiDB-lite"/>
    </source>
</evidence>
<feature type="region of interest" description="Disordered" evidence="1">
    <location>
        <begin position="199"/>
        <end position="226"/>
    </location>
</feature>
<evidence type="ECO:0000313" key="2">
    <source>
        <dbReference type="EMBL" id="MBF4766894.1"/>
    </source>
</evidence>
<keyword evidence="3" id="KW-1185">Reference proteome</keyword>
<dbReference type="GO" id="GO:0004519">
    <property type="term" value="F:endonuclease activity"/>
    <property type="evidence" value="ECO:0007669"/>
    <property type="project" value="UniProtKB-KW"/>
</dbReference>
<dbReference type="Proteomes" id="UP000660668">
    <property type="component" value="Unassembled WGS sequence"/>
</dbReference>
<keyword evidence="2" id="KW-0540">Nuclease</keyword>
<feature type="compositionally biased region" description="Polar residues" evidence="1">
    <location>
        <begin position="211"/>
        <end position="220"/>
    </location>
</feature>
<dbReference type="AlphaFoldDB" id="A0A930VG44"/>
<keyword evidence="2" id="KW-0378">Hydrolase</keyword>